<evidence type="ECO:0000256" key="1">
    <source>
        <dbReference type="SAM" id="MobiDB-lite"/>
    </source>
</evidence>
<name>A0A7Z7I5C9_9BURK</name>
<dbReference type="AlphaFoldDB" id="A0A7Z7I5C9"/>
<evidence type="ECO:0000313" key="2">
    <source>
        <dbReference type="EMBL" id="SOE64359.1"/>
    </source>
</evidence>
<proteinExistence type="predicted"/>
<feature type="region of interest" description="Disordered" evidence="1">
    <location>
        <begin position="1"/>
        <end position="31"/>
    </location>
</feature>
<evidence type="ECO:0000313" key="3">
    <source>
        <dbReference type="Proteomes" id="UP000219522"/>
    </source>
</evidence>
<accession>A0A7Z7I5C9</accession>
<protein>
    <submittedName>
        <fullName evidence="2">Uncharacterized protein</fullName>
    </submittedName>
</protein>
<dbReference type="EMBL" id="OCSU01000001">
    <property type="protein sequence ID" value="SOE64359.1"/>
    <property type="molecule type" value="Genomic_DNA"/>
</dbReference>
<dbReference type="Proteomes" id="UP000219522">
    <property type="component" value="Unassembled WGS sequence"/>
</dbReference>
<comment type="caution">
    <text evidence="2">The sequence shown here is derived from an EMBL/GenBank/DDBJ whole genome shotgun (WGS) entry which is preliminary data.</text>
</comment>
<sequence>MMGKVAPKSVGGRDILTEQGPASDMLAHLGD</sequence>
<keyword evidence="3" id="KW-1185">Reference proteome</keyword>
<gene>
    <name evidence="2" type="ORF">SAMN05446927_2720</name>
</gene>
<reference evidence="2 3" key="1">
    <citation type="submission" date="2017-09" db="EMBL/GenBank/DDBJ databases">
        <authorList>
            <person name="Varghese N."/>
            <person name="Submissions S."/>
        </authorList>
    </citation>
    <scope>NUCLEOTIDE SEQUENCE [LARGE SCALE GENOMIC DNA]</scope>
    <source>
        <strain evidence="2 3">OK806</strain>
    </source>
</reference>
<organism evidence="2 3">
    <name type="scientific">Caballeronia arationis</name>
    <dbReference type="NCBI Taxonomy" id="1777142"/>
    <lineage>
        <taxon>Bacteria</taxon>
        <taxon>Pseudomonadati</taxon>
        <taxon>Pseudomonadota</taxon>
        <taxon>Betaproteobacteria</taxon>
        <taxon>Burkholderiales</taxon>
        <taxon>Burkholderiaceae</taxon>
        <taxon>Caballeronia</taxon>
    </lineage>
</organism>